<keyword evidence="3" id="KW-1185">Reference proteome</keyword>
<dbReference type="EMBL" id="JAJHJB010000049">
    <property type="protein sequence ID" value="MCC5468126.1"/>
    <property type="molecule type" value="Genomic_DNA"/>
</dbReference>
<dbReference type="RefSeq" id="WP_229537017.1">
    <property type="nucleotide sequence ID" value="NZ_JAJHJB010000049.1"/>
</dbReference>
<dbReference type="Proteomes" id="UP001165492">
    <property type="component" value="Unassembled WGS sequence"/>
</dbReference>
<sequence>MVSISKLRIMFMATPEAVQANKDMLQLKSTLPIYVEDFQDWYSFVIESTCKTCTRADYTECAARRVLSKYDGCSAG</sequence>
<evidence type="ECO:0000259" key="1">
    <source>
        <dbReference type="Pfam" id="PF18892"/>
    </source>
</evidence>
<comment type="caution">
    <text evidence="2">The sequence shown here is derived from an EMBL/GenBank/DDBJ whole genome shotgun (WGS) entry which is preliminary data.</text>
</comment>
<dbReference type="Pfam" id="PF18892">
    <property type="entry name" value="DUF5651"/>
    <property type="match status" value="1"/>
</dbReference>
<reference evidence="2" key="1">
    <citation type="submission" date="2021-11" db="EMBL/GenBank/DDBJ databases">
        <title>Description of a new species Pelosinus isolated from the bottom sediments of Lake Baikal.</title>
        <authorList>
            <person name="Zakharyuk A."/>
        </authorList>
    </citation>
    <scope>NUCLEOTIDE SEQUENCE</scope>
    <source>
        <strain evidence="2">Bkl1</strain>
    </source>
</reference>
<protein>
    <submittedName>
        <fullName evidence="2">DUF5651 domain-containing protein</fullName>
    </submittedName>
</protein>
<proteinExistence type="predicted"/>
<dbReference type="InterPro" id="IPR043711">
    <property type="entry name" value="DUF5651"/>
</dbReference>
<accession>A0ABS8HY72</accession>
<name>A0ABS8HY72_9FIRM</name>
<feature type="domain" description="DUF5651" evidence="1">
    <location>
        <begin position="35"/>
        <end position="71"/>
    </location>
</feature>
<gene>
    <name evidence="2" type="ORF">LMF89_22580</name>
</gene>
<evidence type="ECO:0000313" key="2">
    <source>
        <dbReference type="EMBL" id="MCC5468126.1"/>
    </source>
</evidence>
<evidence type="ECO:0000313" key="3">
    <source>
        <dbReference type="Proteomes" id="UP001165492"/>
    </source>
</evidence>
<organism evidence="2 3">
    <name type="scientific">Pelosinus baikalensis</name>
    <dbReference type="NCBI Taxonomy" id="2892015"/>
    <lineage>
        <taxon>Bacteria</taxon>
        <taxon>Bacillati</taxon>
        <taxon>Bacillota</taxon>
        <taxon>Negativicutes</taxon>
        <taxon>Selenomonadales</taxon>
        <taxon>Sporomusaceae</taxon>
        <taxon>Pelosinus</taxon>
    </lineage>
</organism>